<evidence type="ECO:0000313" key="2">
    <source>
        <dbReference type="Proteomes" id="UP000823775"/>
    </source>
</evidence>
<feature type="non-terminal residue" evidence="1">
    <location>
        <position position="1"/>
    </location>
</feature>
<name>A0ABS8UMR4_DATST</name>
<evidence type="ECO:0000313" key="1">
    <source>
        <dbReference type="EMBL" id="MCD9560146.1"/>
    </source>
</evidence>
<keyword evidence="2" id="KW-1185">Reference proteome</keyword>
<dbReference type="EMBL" id="JACEIK010002275">
    <property type="protein sequence ID" value="MCD9560146.1"/>
    <property type="molecule type" value="Genomic_DNA"/>
</dbReference>
<protein>
    <submittedName>
        <fullName evidence="1">Uncharacterized protein</fullName>
    </submittedName>
</protein>
<comment type="caution">
    <text evidence="1">The sequence shown here is derived from an EMBL/GenBank/DDBJ whole genome shotgun (WGS) entry which is preliminary data.</text>
</comment>
<organism evidence="1 2">
    <name type="scientific">Datura stramonium</name>
    <name type="common">Jimsonweed</name>
    <name type="synonym">Common thornapple</name>
    <dbReference type="NCBI Taxonomy" id="4076"/>
    <lineage>
        <taxon>Eukaryota</taxon>
        <taxon>Viridiplantae</taxon>
        <taxon>Streptophyta</taxon>
        <taxon>Embryophyta</taxon>
        <taxon>Tracheophyta</taxon>
        <taxon>Spermatophyta</taxon>
        <taxon>Magnoliopsida</taxon>
        <taxon>eudicotyledons</taxon>
        <taxon>Gunneridae</taxon>
        <taxon>Pentapetalae</taxon>
        <taxon>asterids</taxon>
        <taxon>lamiids</taxon>
        <taxon>Solanales</taxon>
        <taxon>Solanaceae</taxon>
        <taxon>Solanoideae</taxon>
        <taxon>Datureae</taxon>
        <taxon>Datura</taxon>
    </lineage>
</organism>
<accession>A0ABS8UMR4</accession>
<gene>
    <name evidence="1" type="ORF">HAX54_018627</name>
</gene>
<proteinExistence type="predicted"/>
<reference evidence="1 2" key="1">
    <citation type="journal article" date="2021" name="BMC Genomics">
        <title>Datura genome reveals duplications of psychoactive alkaloid biosynthetic genes and high mutation rate following tissue culture.</title>
        <authorList>
            <person name="Rajewski A."/>
            <person name="Carter-House D."/>
            <person name="Stajich J."/>
            <person name="Litt A."/>
        </authorList>
    </citation>
    <scope>NUCLEOTIDE SEQUENCE [LARGE SCALE GENOMIC DNA]</scope>
    <source>
        <strain evidence="1">AR-01</strain>
    </source>
</reference>
<sequence>FVEASDGRVDAQRGSMMLTGALCAWITYIGALFAQNTNTGAFSPFRRWIKVEELHEPVDEAKDGPSFQKTVTLQIFLRSNLGLEVENLQKVEQSHRMDL</sequence>
<dbReference type="Proteomes" id="UP000823775">
    <property type="component" value="Unassembled WGS sequence"/>
</dbReference>